<dbReference type="HAMAP" id="MF_00460">
    <property type="entry name" value="UPF0125_RnfH"/>
    <property type="match status" value="1"/>
</dbReference>
<comment type="similarity">
    <text evidence="1 2">Belongs to the UPF0125 (RnfH) family.</text>
</comment>
<dbReference type="InterPro" id="IPR016155">
    <property type="entry name" value="Mopterin_synth/thiamin_S_b"/>
</dbReference>
<dbReference type="PANTHER" id="PTHR37483:SF1">
    <property type="entry name" value="UPF0125 PROTEIN RATB"/>
    <property type="match status" value="1"/>
</dbReference>
<accession>A0ABU1C985</accession>
<evidence type="ECO:0000256" key="1">
    <source>
        <dbReference type="ARBA" id="ARBA00010645"/>
    </source>
</evidence>
<dbReference type="InterPro" id="IPR005346">
    <property type="entry name" value="RnfH"/>
</dbReference>
<dbReference type="EMBL" id="JARUHG010000001">
    <property type="protein sequence ID" value="MDR0181756.1"/>
    <property type="molecule type" value="Genomic_DNA"/>
</dbReference>
<evidence type="ECO:0000313" key="3">
    <source>
        <dbReference type="EMBL" id="MDR0181756.1"/>
    </source>
</evidence>
<evidence type="ECO:0000313" key="4">
    <source>
        <dbReference type="Proteomes" id="UP001233535"/>
    </source>
</evidence>
<dbReference type="NCBIfam" id="NF002490">
    <property type="entry name" value="PRK01777.1"/>
    <property type="match status" value="1"/>
</dbReference>
<comment type="caution">
    <text evidence="3">The sequence shown here is derived from an EMBL/GenBank/DDBJ whole genome shotgun (WGS) entry which is preliminary data.</text>
</comment>
<dbReference type="PANTHER" id="PTHR37483">
    <property type="entry name" value="UPF0125 PROTEIN RATB"/>
    <property type="match status" value="1"/>
</dbReference>
<dbReference type="InterPro" id="IPR037021">
    <property type="entry name" value="RnfH_sf"/>
</dbReference>
<gene>
    <name evidence="3" type="ORF">P8609_02085</name>
</gene>
<keyword evidence="4" id="KW-1185">Reference proteome</keyword>
<name>A0ABU1C985_9GAMM</name>
<dbReference type="Proteomes" id="UP001233535">
    <property type="component" value="Unassembled WGS sequence"/>
</dbReference>
<dbReference type="Pfam" id="PF03658">
    <property type="entry name" value="Ub-RnfH"/>
    <property type="match status" value="1"/>
</dbReference>
<sequence length="90" mass="9851">MRIEVIRAWPRRFESVWVELPAGATVSQALDAAGWQGDAGSVACAVFGVRATGDTALHDGDRVELLRPLLADPKDARRRRAESTKTKPRP</sequence>
<dbReference type="SUPFAM" id="SSF54285">
    <property type="entry name" value="MoaD/ThiS"/>
    <property type="match status" value="1"/>
</dbReference>
<organism evidence="3 4">
    <name type="scientific">Lysobacter arvi</name>
    <dbReference type="NCBI Taxonomy" id="3038776"/>
    <lineage>
        <taxon>Bacteria</taxon>
        <taxon>Pseudomonadati</taxon>
        <taxon>Pseudomonadota</taxon>
        <taxon>Gammaproteobacteria</taxon>
        <taxon>Lysobacterales</taxon>
        <taxon>Lysobacteraceae</taxon>
        <taxon>Lysobacter</taxon>
    </lineage>
</organism>
<dbReference type="Gene3D" id="3.10.20.280">
    <property type="entry name" value="RnfH-like"/>
    <property type="match status" value="1"/>
</dbReference>
<reference evidence="3 4" key="1">
    <citation type="submission" date="2023-04" db="EMBL/GenBank/DDBJ databases">
        <title>Lysobacter sp. strain UC isolated from soil sample.</title>
        <authorList>
            <person name="Choksket S."/>
            <person name="Harshvardhan F."/>
            <person name="Rana R."/>
            <person name="Patil P.B."/>
            <person name="Korpole S."/>
        </authorList>
    </citation>
    <scope>NUCLEOTIDE SEQUENCE [LARGE SCALE GENOMIC DNA]</scope>
    <source>
        <strain evidence="3 4">UC</strain>
    </source>
</reference>
<protein>
    <recommendedName>
        <fullName evidence="2">UPF0125 protein P8609_02085</fullName>
    </recommendedName>
</protein>
<evidence type="ECO:0000256" key="2">
    <source>
        <dbReference type="HAMAP-Rule" id="MF_00460"/>
    </source>
</evidence>
<dbReference type="RefSeq" id="WP_309260933.1">
    <property type="nucleotide sequence ID" value="NZ_JARUHG010000001.1"/>
</dbReference>
<proteinExistence type="inferred from homology"/>